<dbReference type="GO" id="GO:0008409">
    <property type="term" value="F:5'-3' exonuclease activity"/>
    <property type="evidence" value="ECO:0007669"/>
    <property type="project" value="InterPro"/>
</dbReference>
<evidence type="ECO:0000313" key="6">
    <source>
        <dbReference type="Proteomes" id="UP001150830"/>
    </source>
</evidence>
<sequence length="263" mass="29248">MQLLLVDAMNLIRRVYAAVADRAASLEATASRSLAIIGTAAEQLGCTHVVVVFERQQQTWRHEIWPDYKKGRPPMPEELAKGLAGLRHQLELAGLCCIEITPWEADDVIASLADKAVFNSVPVVILSTDKGFCQLVNPRLRLCNHFDRVVLDQAAVEARYGLQIHQLVDFWGMTGDTTNHLPGVAGIGPKAASALLDQYGTLDRCLLSLDQLPERQGKALREQWQQALLTRELVKLRTDVPLGINLHELRWQPQGARRNSPVV</sequence>
<accession>A0A9X3EGF5</accession>
<dbReference type="GO" id="GO:0017108">
    <property type="term" value="F:5'-flap endonuclease activity"/>
    <property type="evidence" value="ECO:0007669"/>
    <property type="project" value="InterPro"/>
</dbReference>
<keyword evidence="1" id="KW-0540">Nuclease</keyword>
<keyword evidence="6" id="KW-1185">Reference proteome</keyword>
<feature type="domain" description="5'-3' exonuclease" evidence="4">
    <location>
        <begin position="1"/>
        <end position="252"/>
    </location>
</feature>
<dbReference type="InterPro" id="IPR020046">
    <property type="entry name" value="5-3_exonucl_a-hlix_arch_N"/>
</dbReference>
<evidence type="ECO:0000256" key="3">
    <source>
        <dbReference type="ARBA" id="ARBA00023125"/>
    </source>
</evidence>
<protein>
    <submittedName>
        <fullName evidence="5">Flap endonuclease Xni</fullName>
        <ecNumber evidence="5">3.1.-.-</ecNumber>
    </submittedName>
</protein>
<reference evidence="5" key="1">
    <citation type="submission" date="2022-11" db="EMBL/GenBank/DDBJ databases">
        <title>Parathalassolutuus dongxingensis gen. nov., sp. nov., a novel member of family Oceanospirillaceae isolated from a coastal shrimp pond in Guangxi, China.</title>
        <authorList>
            <person name="Chen H."/>
        </authorList>
    </citation>
    <scope>NUCLEOTIDE SEQUENCE</scope>
    <source>
        <strain evidence="5">G-43</strain>
    </source>
</reference>
<evidence type="ECO:0000256" key="1">
    <source>
        <dbReference type="ARBA" id="ARBA00022722"/>
    </source>
</evidence>
<dbReference type="GO" id="GO:0033567">
    <property type="term" value="P:DNA replication, Okazaki fragment processing"/>
    <property type="evidence" value="ECO:0007669"/>
    <property type="project" value="InterPro"/>
</dbReference>
<dbReference type="SMART" id="SM00279">
    <property type="entry name" value="HhH2"/>
    <property type="match status" value="1"/>
</dbReference>
<keyword evidence="3" id="KW-0238">DNA-binding</keyword>
<proteinExistence type="predicted"/>
<dbReference type="InterPro" id="IPR036279">
    <property type="entry name" value="5-3_exonuclease_C_sf"/>
</dbReference>
<evidence type="ECO:0000256" key="2">
    <source>
        <dbReference type="ARBA" id="ARBA00022801"/>
    </source>
</evidence>
<dbReference type="PANTHER" id="PTHR42646">
    <property type="entry name" value="FLAP ENDONUCLEASE XNI"/>
    <property type="match status" value="1"/>
</dbReference>
<dbReference type="Pfam" id="PF02739">
    <property type="entry name" value="5_3_exonuc_N"/>
    <property type="match status" value="1"/>
</dbReference>
<dbReference type="CDD" id="cd09898">
    <property type="entry name" value="H3TH_53EXO"/>
    <property type="match status" value="1"/>
</dbReference>
<dbReference type="InterPro" id="IPR008918">
    <property type="entry name" value="HhH2"/>
</dbReference>
<dbReference type="InterPro" id="IPR020045">
    <property type="entry name" value="DNA_polI_H3TH"/>
</dbReference>
<evidence type="ECO:0000259" key="4">
    <source>
        <dbReference type="SMART" id="SM00475"/>
    </source>
</evidence>
<dbReference type="EMBL" id="JAPNOA010000056">
    <property type="protein sequence ID" value="MCY0966750.1"/>
    <property type="molecule type" value="Genomic_DNA"/>
</dbReference>
<dbReference type="NCBIfam" id="NF007017">
    <property type="entry name" value="PRK09482.1"/>
    <property type="match status" value="1"/>
</dbReference>
<dbReference type="PANTHER" id="PTHR42646:SF2">
    <property type="entry name" value="5'-3' EXONUCLEASE FAMILY PROTEIN"/>
    <property type="match status" value="1"/>
</dbReference>
<dbReference type="CDD" id="cd09859">
    <property type="entry name" value="PIN_53EXO"/>
    <property type="match status" value="1"/>
</dbReference>
<organism evidence="5 6">
    <name type="scientific">Parathalassolituus penaei</name>
    <dbReference type="NCBI Taxonomy" id="2997323"/>
    <lineage>
        <taxon>Bacteria</taxon>
        <taxon>Pseudomonadati</taxon>
        <taxon>Pseudomonadota</taxon>
        <taxon>Gammaproteobacteria</taxon>
        <taxon>Oceanospirillales</taxon>
        <taxon>Oceanospirillaceae</taxon>
        <taxon>Parathalassolituus</taxon>
    </lineage>
</organism>
<dbReference type="SUPFAM" id="SSF47807">
    <property type="entry name" value="5' to 3' exonuclease, C-terminal subdomain"/>
    <property type="match status" value="1"/>
</dbReference>
<dbReference type="FunFam" id="1.10.150.20:FF:000003">
    <property type="entry name" value="DNA polymerase I"/>
    <property type="match status" value="1"/>
</dbReference>
<dbReference type="InterPro" id="IPR038969">
    <property type="entry name" value="FEN"/>
</dbReference>
<dbReference type="Gene3D" id="3.40.50.1010">
    <property type="entry name" value="5'-nuclease"/>
    <property type="match status" value="1"/>
</dbReference>
<dbReference type="AlphaFoldDB" id="A0A9X3EGF5"/>
<dbReference type="InterPro" id="IPR002421">
    <property type="entry name" value="5-3_exonuclease"/>
</dbReference>
<dbReference type="EC" id="3.1.-.-" evidence="5"/>
<dbReference type="RefSeq" id="WP_283174948.1">
    <property type="nucleotide sequence ID" value="NZ_JAPNOA010000056.1"/>
</dbReference>
<comment type="caution">
    <text evidence="5">The sequence shown here is derived from an EMBL/GenBank/DDBJ whole genome shotgun (WGS) entry which is preliminary data.</text>
</comment>
<keyword evidence="5" id="KW-0255">Endonuclease</keyword>
<dbReference type="Gene3D" id="1.10.150.20">
    <property type="entry name" value="5' to 3' exonuclease, C-terminal subdomain"/>
    <property type="match status" value="1"/>
</dbReference>
<dbReference type="SUPFAM" id="SSF88723">
    <property type="entry name" value="PIN domain-like"/>
    <property type="match status" value="1"/>
</dbReference>
<dbReference type="Pfam" id="PF01367">
    <property type="entry name" value="5_3_exonuc"/>
    <property type="match status" value="1"/>
</dbReference>
<gene>
    <name evidence="5" type="primary">xni</name>
    <name evidence="5" type="ORF">OUO13_16325</name>
</gene>
<dbReference type="Proteomes" id="UP001150830">
    <property type="component" value="Unassembled WGS sequence"/>
</dbReference>
<dbReference type="SMART" id="SM00475">
    <property type="entry name" value="53EXOc"/>
    <property type="match status" value="1"/>
</dbReference>
<evidence type="ECO:0000313" key="5">
    <source>
        <dbReference type="EMBL" id="MCY0966750.1"/>
    </source>
</evidence>
<dbReference type="InterPro" id="IPR029060">
    <property type="entry name" value="PIN-like_dom_sf"/>
</dbReference>
<keyword evidence="2 5" id="KW-0378">Hydrolase</keyword>
<dbReference type="GO" id="GO:0003677">
    <property type="term" value="F:DNA binding"/>
    <property type="evidence" value="ECO:0007669"/>
    <property type="project" value="UniProtKB-KW"/>
</dbReference>
<name>A0A9X3EGF5_9GAMM</name>